<dbReference type="InterPro" id="IPR015797">
    <property type="entry name" value="NUDIX_hydrolase-like_dom_sf"/>
</dbReference>
<evidence type="ECO:0000256" key="4">
    <source>
        <dbReference type="ARBA" id="ARBA00022980"/>
    </source>
</evidence>
<evidence type="ECO:0000256" key="5">
    <source>
        <dbReference type="ARBA" id="ARBA00023128"/>
    </source>
</evidence>
<keyword evidence="5" id="KW-0496">Mitochondrion</keyword>
<evidence type="ECO:0000256" key="7">
    <source>
        <dbReference type="ARBA" id="ARBA00035190"/>
    </source>
</evidence>
<dbReference type="PANTHER" id="PTHR13124:SF12">
    <property type="entry name" value="LARGE RIBOSOMAL SUBUNIT PROTEIN ML46"/>
    <property type="match status" value="1"/>
</dbReference>
<dbReference type="EMBL" id="JBFCZG010000008">
    <property type="protein sequence ID" value="KAL3419162.1"/>
    <property type="molecule type" value="Genomic_DNA"/>
</dbReference>
<evidence type="ECO:0000259" key="8">
    <source>
        <dbReference type="Pfam" id="PF11788"/>
    </source>
</evidence>
<evidence type="ECO:0000256" key="3">
    <source>
        <dbReference type="ARBA" id="ARBA00022946"/>
    </source>
</evidence>
<evidence type="ECO:0000313" key="9">
    <source>
        <dbReference type="EMBL" id="KAL3419162.1"/>
    </source>
</evidence>
<dbReference type="CDD" id="cd04661">
    <property type="entry name" value="NUDIX_MRP_L46"/>
    <property type="match status" value="1"/>
</dbReference>
<sequence length="350" mass="39315">MTASSRGRKAAVSLIRSARHPRVCSDCIKTISQSSAIIRRPYAVAAATLKTTDGTFEQPHIKQMPPVSSSSSDYVTQAGIILSRPPLITPTQTAFEKAFFFYQKRLNERLAMPFTRYFYFKKETPGDTDWKLKAKDRAGVAAKDIGDYQAYGELGWNDEALVGNKLGEPEVIAETLVKDSQLRTVEGQKASEVVEGIKVDNPLPRITEADRTRDLKRLDRKLGRTLYLVVRRADGNWGFPSGPLIGKENLHQAAERILVQSAGPNMNTWVVGHAPITHFIRQPFFKTAKSDFERAGEKTFFLKGRIMAGQADLKNNVFGVQDFRWLTKQELEKRLGDGFYSSIKNALEER</sequence>
<name>A0ABR4P770_9HELO</name>
<reference evidence="9 10" key="1">
    <citation type="submission" date="2024-06" db="EMBL/GenBank/DDBJ databases">
        <title>Complete genome of Phlyctema vagabunda strain 19-DSS-EL-015.</title>
        <authorList>
            <person name="Fiorenzani C."/>
        </authorList>
    </citation>
    <scope>NUCLEOTIDE SEQUENCE [LARGE SCALE GENOMIC DNA]</scope>
    <source>
        <strain evidence="9 10">19-DSS-EL-015</strain>
    </source>
</reference>
<proteinExistence type="inferred from homology"/>
<comment type="subcellular location">
    <subcellularLocation>
        <location evidence="1">Mitochondrion</location>
    </subcellularLocation>
</comment>
<evidence type="ECO:0000256" key="1">
    <source>
        <dbReference type="ARBA" id="ARBA00004173"/>
    </source>
</evidence>
<organism evidence="9 10">
    <name type="scientific">Phlyctema vagabunda</name>
    <dbReference type="NCBI Taxonomy" id="108571"/>
    <lineage>
        <taxon>Eukaryota</taxon>
        <taxon>Fungi</taxon>
        <taxon>Dikarya</taxon>
        <taxon>Ascomycota</taxon>
        <taxon>Pezizomycotina</taxon>
        <taxon>Leotiomycetes</taxon>
        <taxon>Helotiales</taxon>
        <taxon>Dermateaceae</taxon>
        <taxon>Phlyctema</taxon>
    </lineage>
</organism>
<feature type="domain" description="Large ribosomal subunit protein mL46 N-terminal" evidence="8">
    <location>
        <begin position="77"/>
        <end position="210"/>
    </location>
</feature>
<comment type="caution">
    <text evidence="9">The sequence shown here is derived from an EMBL/GenBank/DDBJ whole genome shotgun (WGS) entry which is preliminary data.</text>
</comment>
<keyword evidence="10" id="KW-1185">Reference proteome</keyword>
<accession>A0ABR4P770</accession>
<keyword evidence="6" id="KW-0687">Ribonucleoprotein</keyword>
<dbReference type="Pfam" id="PF11788">
    <property type="entry name" value="MRP-L46"/>
    <property type="match status" value="1"/>
</dbReference>
<dbReference type="Proteomes" id="UP001629113">
    <property type="component" value="Unassembled WGS sequence"/>
</dbReference>
<dbReference type="Gene3D" id="3.90.79.10">
    <property type="entry name" value="Nucleoside Triphosphate Pyrophosphohydrolase"/>
    <property type="match status" value="1"/>
</dbReference>
<keyword evidence="4" id="KW-0689">Ribosomal protein</keyword>
<protein>
    <recommendedName>
        <fullName evidence="7">Large ribosomal subunit protein mL46</fullName>
    </recommendedName>
</protein>
<evidence type="ECO:0000256" key="6">
    <source>
        <dbReference type="ARBA" id="ARBA00023274"/>
    </source>
</evidence>
<gene>
    <name evidence="9" type="ORF">PVAG01_09384</name>
</gene>
<comment type="similarity">
    <text evidence="2">Belongs to the mitochondrion-specific ribosomal protein mL46 family.</text>
</comment>
<dbReference type="PANTHER" id="PTHR13124">
    <property type="entry name" value="39S RIBOSOMAL PROTEIN L46, MITOCHONDRIAL PRECURSOR-RELATED"/>
    <property type="match status" value="1"/>
</dbReference>
<dbReference type="InterPro" id="IPR021757">
    <property type="entry name" value="Ribosomal_mL46_N"/>
</dbReference>
<dbReference type="SUPFAM" id="SSF55811">
    <property type="entry name" value="Nudix"/>
    <property type="match status" value="1"/>
</dbReference>
<dbReference type="InterPro" id="IPR040008">
    <property type="entry name" value="Ribosomal_mL46"/>
</dbReference>
<keyword evidence="3" id="KW-0809">Transit peptide</keyword>
<evidence type="ECO:0000313" key="10">
    <source>
        <dbReference type="Proteomes" id="UP001629113"/>
    </source>
</evidence>
<evidence type="ECO:0000256" key="2">
    <source>
        <dbReference type="ARBA" id="ARBA00009070"/>
    </source>
</evidence>
<dbReference type="InterPro" id="IPR033650">
    <property type="entry name" value="Ribosomal_mL46_NUDIX"/>
</dbReference>